<dbReference type="PANTHER" id="PTHR21191:SF15">
    <property type="entry name" value="AQUAPORIN"/>
    <property type="match status" value="1"/>
</dbReference>
<feature type="transmembrane region" description="Helical" evidence="5">
    <location>
        <begin position="77"/>
        <end position="96"/>
    </location>
</feature>
<keyword evidence="4 5" id="KW-0472">Membrane</keyword>
<feature type="transmembrane region" description="Helical" evidence="5">
    <location>
        <begin position="116"/>
        <end position="139"/>
    </location>
</feature>
<sequence length="295" mass="33255">MSLTRVWIASLLFYLSVFVICELLRHMINRWLKRNLPRFAIGLLLEVLIKLLIAFQFVGTLQVCTPMFDVNLILQTYGLFGIFIEITAIEIANGFFLRDAIAHPCPLITTASRKRLALRTAFLVFAVQLVAAYLSYFFARTFWKLGLHPMHNELLIADHCEADLTASYQANNCPVALTAGSLIEGLATFSSKAVEFVANEWYADSRTQMLINCMFAGFLTTVGINYTGMYANPIVAWACTFNCTGVTHLGHLVVYWLSPLIGWFLADAVFGEQECIVECFTEEREDSNLMKLKNS</sequence>
<dbReference type="Gene3D" id="1.20.1080.10">
    <property type="entry name" value="Glycerol uptake facilitator protein"/>
    <property type="match status" value="1"/>
</dbReference>
<feature type="transmembrane region" description="Helical" evidence="5">
    <location>
        <begin position="234"/>
        <end position="257"/>
    </location>
</feature>
<evidence type="ECO:0000256" key="3">
    <source>
        <dbReference type="ARBA" id="ARBA00022989"/>
    </source>
</evidence>
<dbReference type="Proteomes" id="UP000280834">
    <property type="component" value="Unassembled WGS sequence"/>
</dbReference>
<feature type="transmembrane region" description="Helical" evidence="5">
    <location>
        <begin position="6"/>
        <end position="24"/>
    </location>
</feature>
<name>A0A0R3QKA9_9BILA</name>
<keyword evidence="7" id="KW-1185">Reference proteome</keyword>
<evidence type="ECO:0000256" key="1">
    <source>
        <dbReference type="ARBA" id="ARBA00004141"/>
    </source>
</evidence>
<reference evidence="8" key="1">
    <citation type="submission" date="2017-02" db="UniProtKB">
        <authorList>
            <consortium name="WormBaseParasite"/>
        </authorList>
    </citation>
    <scope>IDENTIFICATION</scope>
</reference>
<accession>A0A0R3QKA9</accession>
<feature type="transmembrane region" description="Helical" evidence="5">
    <location>
        <begin position="36"/>
        <end position="57"/>
    </location>
</feature>
<dbReference type="WBParaSite" id="BTMF_0000802001-mRNA-1">
    <property type="protein sequence ID" value="BTMF_0000802001-mRNA-1"/>
    <property type="gene ID" value="BTMF_0000802001"/>
</dbReference>
<dbReference type="EMBL" id="UZAG01015500">
    <property type="protein sequence ID" value="VDO20912.1"/>
    <property type="molecule type" value="Genomic_DNA"/>
</dbReference>
<comment type="subcellular location">
    <subcellularLocation>
        <location evidence="1">Membrane</location>
        <topology evidence="1">Multi-pass membrane protein</topology>
    </subcellularLocation>
</comment>
<evidence type="ECO:0000313" key="7">
    <source>
        <dbReference type="Proteomes" id="UP000280834"/>
    </source>
</evidence>
<dbReference type="InterPro" id="IPR016697">
    <property type="entry name" value="Aquaporin_11/12"/>
</dbReference>
<protein>
    <recommendedName>
        <fullName evidence="5">Aquaporin</fullName>
    </recommendedName>
</protein>
<dbReference type="GO" id="GO:0005737">
    <property type="term" value="C:cytoplasm"/>
    <property type="evidence" value="ECO:0007669"/>
    <property type="project" value="TreeGrafter"/>
</dbReference>
<reference evidence="6 7" key="2">
    <citation type="submission" date="2018-11" db="EMBL/GenBank/DDBJ databases">
        <authorList>
            <consortium name="Pathogen Informatics"/>
        </authorList>
    </citation>
    <scope>NUCLEOTIDE SEQUENCE [LARGE SCALE GENOMIC DNA]</scope>
</reference>
<keyword evidence="3 5" id="KW-1133">Transmembrane helix</keyword>
<dbReference type="GO" id="GO:0016020">
    <property type="term" value="C:membrane"/>
    <property type="evidence" value="ECO:0007669"/>
    <property type="project" value="UniProtKB-SubCell"/>
</dbReference>
<dbReference type="GO" id="GO:0015267">
    <property type="term" value="F:channel activity"/>
    <property type="evidence" value="ECO:0007669"/>
    <property type="project" value="TreeGrafter"/>
</dbReference>
<evidence type="ECO:0000256" key="4">
    <source>
        <dbReference type="ARBA" id="ARBA00023136"/>
    </source>
</evidence>
<evidence type="ECO:0000313" key="8">
    <source>
        <dbReference type="WBParaSite" id="BTMF_0000802001-mRNA-1"/>
    </source>
</evidence>
<feature type="transmembrane region" description="Helical" evidence="5">
    <location>
        <begin position="209"/>
        <end position="227"/>
    </location>
</feature>
<evidence type="ECO:0000256" key="2">
    <source>
        <dbReference type="ARBA" id="ARBA00022692"/>
    </source>
</evidence>
<dbReference type="SUPFAM" id="SSF81338">
    <property type="entry name" value="Aquaporin-like"/>
    <property type="match status" value="1"/>
</dbReference>
<dbReference type="AlphaFoldDB" id="A0A0R3QKA9"/>
<dbReference type="InterPro" id="IPR051883">
    <property type="entry name" value="AQP11/12_channel"/>
</dbReference>
<gene>
    <name evidence="6" type="ORF">BTMF_LOCUS6119</name>
</gene>
<dbReference type="PANTHER" id="PTHR21191">
    <property type="entry name" value="AQUAPORIN"/>
    <property type="match status" value="1"/>
</dbReference>
<evidence type="ECO:0000256" key="5">
    <source>
        <dbReference type="PIRNR" id="PIRNR017529"/>
    </source>
</evidence>
<comment type="similarity">
    <text evidence="5">Belongs to the MIP/aquaporin (TC 1.A.8) family.</text>
</comment>
<proteinExistence type="inferred from homology"/>
<dbReference type="InterPro" id="IPR023271">
    <property type="entry name" value="Aquaporin-like"/>
</dbReference>
<organism evidence="8">
    <name type="scientific">Brugia timori</name>
    <dbReference type="NCBI Taxonomy" id="42155"/>
    <lineage>
        <taxon>Eukaryota</taxon>
        <taxon>Metazoa</taxon>
        <taxon>Ecdysozoa</taxon>
        <taxon>Nematoda</taxon>
        <taxon>Chromadorea</taxon>
        <taxon>Rhabditida</taxon>
        <taxon>Spirurina</taxon>
        <taxon>Spiruromorpha</taxon>
        <taxon>Filarioidea</taxon>
        <taxon>Onchocercidae</taxon>
        <taxon>Brugia</taxon>
    </lineage>
</organism>
<evidence type="ECO:0000313" key="6">
    <source>
        <dbReference type="EMBL" id="VDO20912.1"/>
    </source>
</evidence>
<keyword evidence="2 5" id="KW-0812">Transmembrane</keyword>
<dbReference type="PIRSF" id="PIRSF017529">
    <property type="entry name" value="Aquaporin_11/12"/>
    <property type="match status" value="1"/>
</dbReference>
<dbReference type="STRING" id="42155.A0A0R3QKA9"/>